<dbReference type="EMBL" id="JAEUBG010005308">
    <property type="protein sequence ID" value="KAH3676223.1"/>
    <property type="molecule type" value="Genomic_DNA"/>
</dbReference>
<protein>
    <submittedName>
        <fullName evidence="1">Uncharacterized protein</fullName>
    </submittedName>
</protein>
<evidence type="ECO:0000313" key="1">
    <source>
        <dbReference type="EMBL" id="KAH3676223.1"/>
    </source>
</evidence>
<keyword evidence="2" id="KW-1185">Reference proteome</keyword>
<dbReference type="Proteomes" id="UP000774326">
    <property type="component" value="Unassembled WGS sequence"/>
</dbReference>
<sequence>MARTFGAPLTVPAGKMDLKASKRVLSGLKVPETWEVKCMTWENLSTVNNLSTFVVKGSQTLLMSFLAKSTSMTCSARSFNEDLSSRASSSSSSVVLPRLIVPAIGWVITLDLASALTNSSGEAPTIWKSK</sequence>
<evidence type="ECO:0000313" key="2">
    <source>
        <dbReference type="Proteomes" id="UP000774326"/>
    </source>
</evidence>
<comment type="caution">
    <text evidence="1">The sequence shown here is derived from an EMBL/GenBank/DDBJ whole genome shotgun (WGS) entry which is preliminary data.</text>
</comment>
<dbReference type="AlphaFoldDB" id="A0A9P8PQ39"/>
<reference evidence="1" key="2">
    <citation type="submission" date="2021-01" db="EMBL/GenBank/DDBJ databases">
        <authorList>
            <person name="Schikora-Tamarit M.A."/>
        </authorList>
    </citation>
    <scope>NUCLEOTIDE SEQUENCE</scope>
    <source>
        <strain evidence="1">CBS2887</strain>
    </source>
</reference>
<proteinExistence type="predicted"/>
<gene>
    <name evidence="1" type="ORF">WICPIJ_009183</name>
</gene>
<dbReference type="OrthoDB" id="10539064at2759"/>
<name>A0A9P8PQ39_WICPI</name>
<accession>A0A9P8PQ39</accession>
<reference evidence="1" key="1">
    <citation type="journal article" date="2021" name="Open Biol.">
        <title>Shared evolutionary footprints suggest mitochondrial oxidative damage underlies multiple complex I losses in fungi.</title>
        <authorList>
            <person name="Schikora-Tamarit M.A."/>
            <person name="Marcet-Houben M."/>
            <person name="Nosek J."/>
            <person name="Gabaldon T."/>
        </authorList>
    </citation>
    <scope>NUCLEOTIDE SEQUENCE</scope>
    <source>
        <strain evidence="1">CBS2887</strain>
    </source>
</reference>
<organism evidence="1 2">
    <name type="scientific">Wickerhamomyces pijperi</name>
    <name type="common">Yeast</name>
    <name type="synonym">Pichia pijperi</name>
    <dbReference type="NCBI Taxonomy" id="599730"/>
    <lineage>
        <taxon>Eukaryota</taxon>
        <taxon>Fungi</taxon>
        <taxon>Dikarya</taxon>
        <taxon>Ascomycota</taxon>
        <taxon>Saccharomycotina</taxon>
        <taxon>Saccharomycetes</taxon>
        <taxon>Phaffomycetales</taxon>
        <taxon>Wickerhamomycetaceae</taxon>
        <taxon>Wickerhamomyces</taxon>
    </lineage>
</organism>